<evidence type="ECO:0000256" key="5">
    <source>
        <dbReference type="ARBA" id="ARBA00023163"/>
    </source>
</evidence>
<sequence length="186" mass="20778">MHDDGTDTGTTDIAPVAARPVVDVAAKNLEFTLFYTADLPKLVGFLVVQGARPDLAADLAQLAMTDAYRQWDTIEAPRAWVRTVATRHWWRHNDRHRHEVPLDSLPEPGSLLSRDEAADIEHRHTFLAVIGTLPPGQREVLAWTYDGYLPTEIAAQLGKTPEAVRSALRDARAVLRERYPRGEVTP</sequence>
<comment type="caution">
    <text evidence="7">The sequence shown here is derived from an EMBL/GenBank/DDBJ whole genome shotgun (WGS) entry which is preliminary data.</text>
</comment>
<evidence type="ECO:0000256" key="2">
    <source>
        <dbReference type="ARBA" id="ARBA00023015"/>
    </source>
</evidence>
<gene>
    <name evidence="7" type="ORF">GCM10009827_072500</name>
</gene>
<dbReference type="InterPro" id="IPR013324">
    <property type="entry name" value="RNA_pol_sigma_r3/r4-like"/>
</dbReference>
<dbReference type="Gene3D" id="1.10.1740.10">
    <property type="match status" value="1"/>
</dbReference>
<keyword evidence="4" id="KW-0238">DNA-binding</keyword>
<evidence type="ECO:0000313" key="8">
    <source>
        <dbReference type="Proteomes" id="UP001501470"/>
    </source>
</evidence>
<proteinExistence type="inferred from homology"/>
<dbReference type="Gene3D" id="1.10.10.10">
    <property type="entry name" value="Winged helix-like DNA-binding domain superfamily/Winged helix DNA-binding domain"/>
    <property type="match status" value="1"/>
</dbReference>
<keyword evidence="8" id="KW-1185">Reference proteome</keyword>
<reference evidence="8" key="1">
    <citation type="journal article" date="2019" name="Int. J. Syst. Evol. Microbiol.">
        <title>The Global Catalogue of Microorganisms (GCM) 10K type strain sequencing project: providing services to taxonomists for standard genome sequencing and annotation.</title>
        <authorList>
            <consortium name="The Broad Institute Genomics Platform"/>
            <consortium name="The Broad Institute Genome Sequencing Center for Infectious Disease"/>
            <person name="Wu L."/>
            <person name="Ma J."/>
        </authorList>
    </citation>
    <scope>NUCLEOTIDE SEQUENCE [LARGE SCALE GENOMIC DNA]</scope>
    <source>
        <strain evidence="8">JCM 15933</strain>
    </source>
</reference>
<evidence type="ECO:0000259" key="6">
    <source>
        <dbReference type="Pfam" id="PF08281"/>
    </source>
</evidence>
<comment type="similarity">
    <text evidence="1">Belongs to the sigma-70 factor family. ECF subfamily.</text>
</comment>
<organism evidence="7 8">
    <name type="scientific">Dactylosporangium maewongense</name>
    <dbReference type="NCBI Taxonomy" id="634393"/>
    <lineage>
        <taxon>Bacteria</taxon>
        <taxon>Bacillati</taxon>
        <taxon>Actinomycetota</taxon>
        <taxon>Actinomycetes</taxon>
        <taxon>Micromonosporales</taxon>
        <taxon>Micromonosporaceae</taxon>
        <taxon>Dactylosporangium</taxon>
    </lineage>
</organism>
<dbReference type="InterPro" id="IPR039425">
    <property type="entry name" value="RNA_pol_sigma-70-like"/>
</dbReference>
<dbReference type="EMBL" id="BAAAQD010000016">
    <property type="protein sequence ID" value="GAA1542420.1"/>
    <property type="molecule type" value="Genomic_DNA"/>
</dbReference>
<dbReference type="PANTHER" id="PTHR43133:SF8">
    <property type="entry name" value="RNA POLYMERASE SIGMA FACTOR HI_1459-RELATED"/>
    <property type="match status" value="1"/>
</dbReference>
<evidence type="ECO:0000313" key="7">
    <source>
        <dbReference type="EMBL" id="GAA1542420.1"/>
    </source>
</evidence>
<dbReference type="Pfam" id="PF08281">
    <property type="entry name" value="Sigma70_r4_2"/>
    <property type="match status" value="1"/>
</dbReference>
<dbReference type="InterPro" id="IPR013249">
    <property type="entry name" value="RNA_pol_sigma70_r4_t2"/>
</dbReference>
<protein>
    <submittedName>
        <fullName evidence="7">Sigma-70 family RNA polymerase sigma factor</fullName>
    </submittedName>
</protein>
<dbReference type="InterPro" id="IPR013325">
    <property type="entry name" value="RNA_pol_sigma_r2"/>
</dbReference>
<accession>A0ABP4MID7</accession>
<dbReference type="Proteomes" id="UP001501470">
    <property type="component" value="Unassembled WGS sequence"/>
</dbReference>
<dbReference type="SUPFAM" id="SSF88946">
    <property type="entry name" value="Sigma2 domain of RNA polymerase sigma factors"/>
    <property type="match status" value="1"/>
</dbReference>
<keyword evidence="3" id="KW-0731">Sigma factor</keyword>
<dbReference type="InterPro" id="IPR036388">
    <property type="entry name" value="WH-like_DNA-bd_sf"/>
</dbReference>
<evidence type="ECO:0000256" key="4">
    <source>
        <dbReference type="ARBA" id="ARBA00023125"/>
    </source>
</evidence>
<evidence type="ECO:0000256" key="1">
    <source>
        <dbReference type="ARBA" id="ARBA00010641"/>
    </source>
</evidence>
<evidence type="ECO:0000256" key="3">
    <source>
        <dbReference type="ARBA" id="ARBA00023082"/>
    </source>
</evidence>
<feature type="domain" description="RNA polymerase sigma factor 70 region 4 type 2" evidence="6">
    <location>
        <begin position="126"/>
        <end position="173"/>
    </location>
</feature>
<dbReference type="RefSeq" id="WP_344507209.1">
    <property type="nucleotide sequence ID" value="NZ_BAAAQD010000016.1"/>
</dbReference>
<keyword evidence="5" id="KW-0804">Transcription</keyword>
<name>A0ABP4MID7_9ACTN</name>
<dbReference type="PANTHER" id="PTHR43133">
    <property type="entry name" value="RNA POLYMERASE ECF-TYPE SIGMA FACTO"/>
    <property type="match status" value="1"/>
</dbReference>
<dbReference type="SUPFAM" id="SSF88659">
    <property type="entry name" value="Sigma3 and sigma4 domains of RNA polymerase sigma factors"/>
    <property type="match status" value="1"/>
</dbReference>
<keyword evidence="2" id="KW-0805">Transcription regulation</keyword>